<dbReference type="PANTHER" id="PTHR43179">
    <property type="entry name" value="RHAMNOSYLTRANSFERASE WBBL"/>
    <property type="match status" value="1"/>
</dbReference>
<dbReference type="SUPFAM" id="SSF53448">
    <property type="entry name" value="Nucleotide-diphospho-sugar transferases"/>
    <property type="match status" value="1"/>
</dbReference>
<name>A0A9E5DLL6_9EURY</name>
<proteinExistence type="inferred from homology"/>
<comment type="caution">
    <text evidence="6">The sequence shown here is derived from an EMBL/GenBank/DDBJ whole genome shotgun (WGS) entry which is preliminary data.</text>
</comment>
<dbReference type="Gene3D" id="3.90.550.10">
    <property type="entry name" value="Spore Coat Polysaccharide Biosynthesis Protein SpsA, Chain A"/>
    <property type="match status" value="2"/>
</dbReference>
<protein>
    <submittedName>
        <fullName evidence="6">Glycosyltransferase family 2 protein</fullName>
    </submittedName>
</protein>
<organism evidence="6 8">
    <name type="scientific">Methanobacterium veterum</name>
    <dbReference type="NCBI Taxonomy" id="408577"/>
    <lineage>
        <taxon>Archaea</taxon>
        <taxon>Methanobacteriati</taxon>
        <taxon>Methanobacteriota</taxon>
        <taxon>Methanomada group</taxon>
        <taxon>Methanobacteria</taxon>
        <taxon>Methanobacteriales</taxon>
        <taxon>Methanobacteriaceae</taxon>
        <taxon>Methanobacterium</taxon>
    </lineage>
</organism>
<feature type="domain" description="Glycosyltransferase 2-like" evidence="5">
    <location>
        <begin position="10"/>
        <end position="64"/>
    </location>
</feature>
<keyword evidence="4" id="KW-0812">Transmembrane</keyword>
<dbReference type="EMBL" id="JAPVER010000020">
    <property type="protein sequence ID" value="MCZ3367498.1"/>
    <property type="molecule type" value="Genomic_DNA"/>
</dbReference>
<sequence>MLDNKTLNITIIILNWNGWKDTVECLESLYQIDYPHYNVIIVDNNSSNDSIKQIKEYCEGKSKLKSDFFEYNPTNKPLHILEITKTKSETVKIIDEFSNLPSNRKLILIKNDKNYGFAEGNNIGIKYALDNLNQRYILLLNNDTVVDQYFLNELIKAGDSCDNIGILGPTVYCYNDKTKIQSAGVKLYPKLGYQKFLGLNEIDNGQFKEITSVDYVQGCALLAKCEIFNEIGLLDTDYFLYWEETDWCFRAKNAGYHVVHVPNAKIWHKGSASSTNNDIIYYGTRNMFWFMKKNARKTHYIIFLVQFFSLRLWLQIGMYLIYYKTGLKGIYSFFNGIMNGLDT</sequence>
<dbReference type="Pfam" id="PF00535">
    <property type="entry name" value="Glycos_transf_2"/>
    <property type="match status" value="2"/>
</dbReference>
<gene>
    <name evidence="7" type="ORF">O3H35_11975</name>
    <name evidence="6" type="ORF">O3H54_16515</name>
</gene>
<evidence type="ECO:0000256" key="2">
    <source>
        <dbReference type="ARBA" id="ARBA00022676"/>
    </source>
</evidence>
<dbReference type="InterPro" id="IPR001173">
    <property type="entry name" value="Glyco_trans_2-like"/>
</dbReference>
<keyword evidence="8" id="KW-1185">Reference proteome</keyword>
<keyword evidence="3" id="KW-0808">Transferase</keyword>
<dbReference type="GO" id="GO:0016757">
    <property type="term" value="F:glycosyltransferase activity"/>
    <property type="evidence" value="ECO:0007669"/>
    <property type="project" value="UniProtKB-KW"/>
</dbReference>
<evidence type="ECO:0000256" key="4">
    <source>
        <dbReference type="SAM" id="Phobius"/>
    </source>
</evidence>
<reference evidence="6" key="1">
    <citation type="submission" date="2022-12" db="EMBL/GenBank/DDBJ databases">
        <title>Reclassification of two methanogenic archaea species isolated from the Kolyma lowland permafrost.</title>
        <authorList>
            <person name="Trubitsyn V.E."/>
            <person name="Rivkina E.M."/>
            <person name="Shcherbakova V.A."/>
        </authorList>
    </citation>
    <scope>NUCLEOTIDE SEQUENCE</scope>
    <source>
        <strain evidence="6">M2</strain>
        <strain evidence="7">MK4</strain>
    </source>
</reference>
<keyword evidence="2" id="KW-0328">Glycosyltransferase</keyword>
<evidence type="ECO:0000256" key="3">
    <source>
        <dbReference type="ARBA" id="ARBA00022679"/>
    </source>
</evidence>
<dbReference type="Proteomes" id="UP001068021">
    <property type="component" value="Unassembled WGS sequence"/>
</dbReference>
<evidence type="ECO:0000313" key="7">
    <source>
        <dbReference type="EMBL" id="MCZ3373354.1"/>
    </source>
</evidence>
<evidence type="ECO:0000259" key="5">
    <source>
        <dbReference type="Pfam" id="PF00535"/>
    </source>
</evidence>
<dbReference type="InterPro" id="IPR029044">
    <property type="entry name" value="Nucleotide-diphossugar_trans"/>
</dbReference>
<evidence type="ECO:0000313" key="6">
    <source>
        <dbReference type="EMBL" id="MCZ3367498.1"/>
    </source>
</evidence>
<dbReference type="AlphaFoldDB" id="A0A9E5DLL6"/>
<evidence type="ECO:0000313" key="8">
    <source>
        <dbReference type="Proteomes" id="UP001068021"/>
    </source>
</evidence>
<accession>A0A9E5DLL6</accession>
<dbReference type="CDD" id="cd04186">
    <property type="entry name" value="GT_2_like_c"/>
    <property type="match status" value="1"/>
</dbReference>
<feature type="transmembrane region" description="Helical" evidence="4">
    <location>
        <begin position="300"/>
        <end position="322"/>
    </location>
</feature>
<dbReference type="RefSeq" id="WP_048082712.1">
    <property type="nucleotide sequence ID" value="NZ_JAPVER010000020.1"/>
</dbReference>
<dbReference type="EMBL" id="JAPVES010000030">
    <property type="protein sequence ID" value="MCZ3373354.1"/>
    <property type="molecule type" value="Genomic_DNA"/>
</dbReference>
<keyword evidence="4" id="KW-0472">Membrane</keyword>
<keyword evidence="4" id="KW-1133">Transmembrane helix</keyword>
<feature type="domain" description="Glycosyltransferase 2-like" evidence="5">
    <location>
        <begin position="88"/>
        <end position="205"/>
    </location>
</feature>
<dbReference type="Proteomes" id="UP001074446">
    <property type="component" value="Unassembled WGS sequence"/>
</dbReference>
<comment type="similarity">
    <text evidence="1">Belongs to the glycosyltransferase 2 family.</text>
</comment>
<evidence type="ECO:0000256" key="1">
    <source>
        <dbReference type="ARBA" id="ARBA00006739"/>
    </source>
</evidence>
<dbReference type="PANTHER" id="PTHR43179:SF12">
    <property type="entry name" value="GALACTOFURANOSYLTRANSFERASE GLFT2"/>
    <property type="match status" value="1"/>
</dbReference>